<name>A0AAU9MKF9_9ASTR</name>
<reference evidence="2 3" key="1">
    <citation type="submission" date="2022-01" db="EMBL/GenBank/DDBJ databases">
        <authorList>
            <person name="Xiong W."/>
            <person name="Schranz E."/>
        </authorList>
    </citation>
    <scope>NUCLEOTIDE SEQUENCE [LARGE SCALE GENOMIC DNA]</scope>
</reference>
<comment type="caution">
    <text evidence="2">The sequence shown here is derived from an EMBL/GenBank/DDBJ whole genome shotgun (WGS) entry which is preliminary data.</text>
</comment>
<proteinExistence type="predicted"/>
<evidence type="ECO:0000313" key="3">
    <source>
        <dbReference type="Proteomes" id="UP001157418"/>
    </source>
</evidence>
<feature type="region of interest" description="Disordered" evidence="1">
    <location>
        <begin position="1"/>
        <end position="20"/>
    </location>
</feature>
<protein>
    <submittedName>
        <fullName evidence="2">Uncharacterized protein</fullName>
    </submittedName>
</protein>
<gene>
    <name evidence="2" type="ORF">LVIROSA_LOCUS13727</name>
</gene>
<evidence type="ECO:0000313" key="2">
    <source>
        <dbReference type="EMBL" id="CAH1426659.1"/>
    </source>
</evidence>
<accession>A0AAU9MKF9</accession>
<sequence>MSSFSTNDIGSSLSTSDLGLTSPHRRLQRLLNFTSPKLTRFVSKSLPPPLPLIIPSHSPPLLLLSPPLHLQTLKSEVPQESRYNLRKGVFGL</sequence>
<keyword evidence="3" id="KW-1185">Reference proteome</keyword>
<organism evidence="2 3">
    <name type="scientific">Lactuca virosa</name>
    <dbReference type="NCBI Taxonomy" id="75947"/>
    <lineage>
        <taxon>Eukaryota</taxon>
        <taxon>Viridiplantae</taxon>
        <taxon>Streptophyta</taxon>
        <taxon>Embryophyta</taxon>
        <taxon>Tracheophyta</taxon>
        <taxon>Spermatophyta</taxon>
        <taxon>Magnoliopsida</taxon>
        <taxon>eudicotyledons</taxon>
        <taxon>Gunneridae</taxon>
        <taxon>Pentapetalae</taxon>
        <taxon>asterids</taxon>
        <taxon>campanulids</taxon>
        <taxon>Asterales</taxon>
        <taxon>Asteraceae</taxon>
        <taxon>Cichorioideae</taxon>
        <taxon>Cichorieae</taxon>
        <taxon>Lactucinae</taxon>
        <taxon>Lactuca</taxon>
    </lineage>
</organism>
<dbReference type="AlphaFoldDB" id="A0AAU9MKF9"/>
<dbReference type="EMBL" id="CAKMRJ010002223">
    <property type="protein sequence ID" value="CAH1426659.1"/>
    <property type="molecule type" value="Genomic_DNA"/>
</dbReference>
<dbReference type="Proteomes" id="UP001157418">
    <property type="component" value="Unassembled WGS sequence"/>
</dbReference>
<feature type="compositionally biased region" description="Low complexity" evidence="1">
    <location>
        <begin position="10"/>
        <end position="20"/>
    </location>
</feature>
<evidence type="ECO:0000256" key="1">
    <source>
        <dbReference type="SAM" id="MobiDB-lite"/>
    </source>
</evidence>